<feature type="transmembrane region" description="Helical" evidence="16">
    <location>
        <begin position="20"/>
        <end position="38"/>
    </location>
</feature>
<dbReference type="SUPFAM" id="SSF47384">
    <property type="entry name" value="Homodimeric domain of signal transducing histidine kinase"/>
    <property type="match status" value="1"/>
</dbReference>
<dbReference type="SMART" id="SM00388">
    <property type="entry name" value="HisKA"/>
    <property type="match status" value="1"/>
</dbReference>
<dbReference type="PANTHER" id="PTHR45436">
    <property type="entry name" value="SENSOR HISTIDINE KINASE YKOH"/>
    <property type="match status" value="1"/>
</dbReference>
<dbReference type="InterPro" id="IPR003594">
    <property type="entry name" value="HATPase_dom"/>
</dbReference>
<keyword evidence="14" id="KW-0902">Two-component regulatory system</keyword>
<evidence type="ECO:0000256" key="7">
    <source>
        <dbReference type="ARBA" id="ARBA00022553"/>
    </source>
</evidence>
<keyword evidence="11 19" id="KW-0418">Kinase</keyword>
<evidence type="ECO:0000256" key="5">
    <source>
        <dbReference type="ARBA" id="ARBA00022475"/>
    </source>
</evidence>
<evidence type="ECO:0000256" key="12">
    <source>
        <dbReference type="ARBA" id="ARBA00022840"/>
    </source>
</evidence>
<dbReference type="PROSITE" id="PS50109">
    <property type="entry name" value="HIS_KIN"/>
    <property type="match status" value="1"/>
</dbReference>
<proteinExistence type="predicted"/>
<evidence type="ECO:0000256" key="16">
    <source>
        <dbReference type="SAM" id="Phobius"/>
    </source>
</evidence>
<dbReference type="InterPro" id="IPR036097">
    <property type="entry name" value="HisK_dim/P_sf"/>
</dbReference>
<accession>A0A0B0EDA9</accession>
<dbReference type="InterPro" id="IPR003661">
    <property type="entry name" value="HisK_dim/P_dom"/>
</dbReference>
<evidence type="ECO:0000256" key="15">
    <source>
        <dbReference type="ARBA" id="ARBA00023136"/>
    </source>
</evidence>
<protein>
    <recommendedName>
        <fullName evidence="4">histidine kinase</fullName>
        <ecNumber evidence="4">2.7.13.3</ecNumber>
    </recommendedName>
</protein>
<evidence type="ECO:0000259" key="17">
    <source>
        <dbReference type="PROSITE" id="PS50109"/>
    </source>
</evidence>
<keyword evidence="6" id="KW-0997">Cell inner membrane</keyword>
<keyword evidence="15 16" id="KW-0472">Membrane</keyword>
<dbReference type="NCBIfam" id="TIGR01386">
    <property type="entry name" value="cztS_silS_copS"/>
    <property type="match status" value="1"/>
</dbReference>
<dbReference type="Gene3D" id="1.10.287.130">
    <property type="match status" value="1"/>
</dbReference>
<evidence type="ECO:0000256" key="10">
    <source>
        <dbReference type="ARBA" id="ARBA00022741"/>
    </source>
</evidence>
<evidence type="ECO:0000256" key="1">
    <source>
        <dbReference type="ARBA" id="ARBA00000085"/>
    </source>
</evidence>
<dbReference type="GO" id="GO:0000155">
    <property type="term" value="F:phosphorelay sensor kinase activity"/>
    <property type="evidence" value="ECO:0007669"/>
    <property type="project" value="InterPro"/>
</dbReference>
<keyword evidence="7" id="KW-0597">Phosphoprotein</keyword>
<dbReference type="Pfam" id="PF00512">
    <property type="entry name" value="HisKA"/>
    <property type="match status" value="1"/>
</dbReference>
<dbReference type="InterPro" id="IPR036890">
    <property type="entry name" value="HATPase_C_sf"/>
</dbReference>
<reference evidence="19 20" key="1">
    <citation type="submission" date="2014-10" db="EMBL/GenBank/DDBJ databases">
        <title>Draft genome of anammox bacterium scalindua brodae, obtained using differential coverage binning of sequence data from two enrichment reactors.</title>
        <authorList>
            <person name="Speth D.R."/>
            <person name="Russ L."/>
            <person name="Kartal B."/>
            <person name="Op den Camp H.J."/>
            <person name="Dutilh B.E."/>
            <person name="Jetten M.S."/>
        </authorList>
    </citation>
    <scope>NUCLEOTIDE SEQUENCE [LARGE SCALE GENOMIC DNA]</scope>
    <source>
        <strain evidence="19">RU1</strain>
    </source>
</reference>
<dbReference type="PROSITE" id="PS50885">
    <property type="entry name" value="HAMP"/>
    <property type="match status" value="1"/>
</dbReference>
<dbReference type="Proteomes" id="UP000030652">
    <property type="component" value="Unassembled WGS sequence"/>
</dbReference>
<dbReference type="InterPro" id="IPR050428">
    <property type="entry name" value="TCS_sensor_his_kinase"/>
</dbReference>
<dbReference type="PANTHER" id="PTHR45436:SF15">
    <property type="entry name" value="SENSOR HISTIDINE KINASE CUSS"/>
    <property type="match status" value="1"/>
</dbReference>
<keyword evidence="10" id="KW-0547">Nucleotide-binding</keyword>
<keyword evidence="8" id="KW-0808">Transferase</keyword>
<dbReference type="PRINTS" id="PR00344">
    <property type="entry name" value="BCTRLSENSOR"/>
</dbReference>
<evidence type="ECO:0000256" key="8">
    <source>
        <dbReference type="ARBA" id="ARBA00022679"/>
    </source>
</evidence>
<evidence type="ECO:0000256" key="6">
    <source>
        <dbReference type="ARBA" id="ARBA00022519"/>
    </source>
</evidence>
<gene>
    <name evidence="19" type="ORF">SCABRO_03068</name>
</gene>
<dbReference type="SUPFAM" id="SSF55874">
    <property type="entry name" value="ATPase domain of HSP90 chaperone/DNA topoisomerase II/histidine kinase"/>
    <property type="match status" value="1"/>
</dbReference>
<dbReference type="SUPFAM" id="SSF158472">
    <property type="entry name" value="HAMP domain-like"/>
    <property type="match status" value="1"/>
</dbReference>
<evidence type="ECO:0000313" key="19">
    <source>
        <dbReference type="EMBL" id="KHE91217.1"/>
    </source>
</evidence>
<evidence type="ECO:0000256" key="4">
    <source>
        <dbReference type="ARBA" id="ARBA00012438"/>
    </source>
</evidence>
<evidence type="ECO:0000259" key="18">
    <source>
        <dbReference type="PROSITE" id="PS50885"/>
    </source>
</evidence>
<evidence type="ECO:0000256" key="13">
    <source>
        <dbReference type="ARBA" id="ARBA00022989"/>
    </source>
</evidence>
<dbReference type="SMART" id="SM00304">
    <property type="entry name" value="HAMP"/>
    <property type="match status" value="1"/>
</dbReference>
<sequence>MSSKSRVRFLKTIGFKITLWYTLSVLLMLIVLGPFLYFRLRHTLNKETDHILFDECEEILQRIQDNNYTKDDLLRLIKRETAAMKYLRKSVRLYDTEQRSFIGSENFIAPYLKLSDDDIAKTVKGEYTLKKIWVKGSSSPYRLITRSVNIDNSCKYILQVAIYMKLTYKTVENMEENFLMLTPFLVILSIAGGWFLSRKSLTPIARMTETARQITGSDLKRRILYSHTGDELDELANTINMMLDRIETSFSRIIQFTSDVSHELRTPVAALKTGTEVMLSRQRTAGEYRDLLEHNLITLERMVKIISDLLELSRSDSGQNILHLKPFKLGNMLNELRKTFRPVSDSKNILSPINEIPNVQICGDEIMLRRVFSNLLDNAIKYTPPGGRVYISLEDRNDDVVVSITDTGVGIAEENLGKIFDRCFRVDTSRSREAGGSGLGLNISKAIVELHKGRIEVKSDLGVGSTFDVILPKNPTKKIYNISIF</sequence>
<keyword evidence="5" id="KW-1003">Cell membrane</keyword>
<dbReference type="SMART" id="SM00387">
    <property type="entry name" value="HATPase_c"/>
    <property type="match status" value="1"/>
</dbReference>
<evidence type="ECO:0000313" key="20">
    <source>
        <dbReference type="Proteomes" id="UP000030652"/>
    </source>
</evidence>
<dbReference type="EC" id="2.7.13.3" evidence="4"/>
<dbReference type="InterPro" id="IPR004358">
    <property type="entry name" value="Sig_transdc_His_kin-like_C"/>
</dbReference>
<comment type="caution">
    <text evidence="19">The sequence shown here is derived from an EMBL/GenBank/DDBJ whole genome shotgun (WGS) entry which is preliminary data.</text>
</comment>
<dbReference type="InterPro" id="IPR003660">
    <property type="entry name" value="HAMP_dom"/>
</dbReference>
<dbReference type="EMBL" id="JRYO01000214">
    <property type="protein sequence ID" value="KHE91217.1"/>
    <property type="molecule type" value="Genomic_DNA"/>
</dbReference>
<comment type="subcellular location">
    <subcellularLocation>
        <location evidence="3">Cell inner membrane</location>
    </subcellularLocation>
    <subcellularLocation>
        <location evidence="2">Membrane</location>
        <topology evidence="2">Multi-pass membrane protein</topology>
    </subcellularLocation>
</comment>
<dbReference type="Pfam" id="PF02518">
    <property type="entry name" value="HATPase_c"/>
    <property type="match status" value="1"/>
</dbReference>
<dbReference type="GO" id="GO:0005524">
    <property type="term" value="F:ATP binding"/>
    <property type="evidence" value="ECO:0007669"/>
    <property type="project" value="UniProtKB-KW"/>
</dbReference>
<dbReference type="PATRIC" id="fig|237368.3.peg.3319"/>
<keyword evidence="12" id="KW-0067">ATP-binding</keyword>
<feature type="domain" description="HAMP" evidence="18">
    <location>
        <begin position="198"/>
        <end position="251"/>
    </location>
</feature>
<name>A0A0B0EDA9_9BACT</name>
<evidence type="ECO:0000256" key="3">
    <source>
        <dbReference type="ARBA" id="ARBA00004533"/>
    </source>
</evidence>
<evidence type="ECO:0000256" key="11">
    <source>
        <dbReference type="ARBA" id="ARBA00022777"/>
    </source>
</evidence>
<comment type="catalytic activity">
    <reaction evidence="1">
        <text>ATP + protein L-histidine = ADP + protein N-phospho-L-histidine.</text>
        <dbReference type="EC" id="2.7.13.3"/>
    </reaction>
</comment>
<evidence type="ECO:0000256" key="14">
    <source>
        <dbReference type="ARBA" id="ARBA00023012"/>
    </source>
</evidence>
<feature type="domain" description="Histidine kinase" evidence="17">
    <location>
        <begin position="259"/>
        <end position="475"/>
    </location>
</feature>
<dbReference type="InterPro" id="IPR006290">
    <property type="entry name" value="CztS_silS_copS"/>
</dbReference>
<dbReference type="Gene3D" id="3.30.565.10">
    <property type="entry name" value="Histidine kinase-like ATPase, C-terminal domain"/>
    <property type="match status" value="1"/>
</dbReference>
<dbReference type="CDD" id="cd06225">
    <property type="entry name" value="HAMP"/>
    <property type="match status" value="1"/>
</dbReference>
<dbReference type="FunFam" id="3.30.565.10:FF:000006">
    <property type="entry name" value="Sensor histidine kinase WalK"/>
    <property type="match status" value="1"/>
</dbReference>
<dbReference type="GO" id="GO:0005886">
    <property type="term" value="C:plasma membrane"/>
    <property type="evidence" value="ECO:0007669"/>
    <property type="project" value="UniProtKB-SubCell"/>
</dbReference>
<dbReference type="InterPro" id="IPR005467">
    <property type="entry name" value="His_kinase_dom"/>
</dbReference>
<feature type="transmembrane region" description="Helical" evidence="16">
    <location>
        <begin position="178"/>
        <end position="196"/>
    </location>
</feature>
<dbReference type="AlphaFoldDB" id="A0A0B0EDA9"/>
<evidence type="ECO:0000256" key="2">
    <source>
        <dbReference type="ARBA" id="ARBA00004141"/>
    </source>
</evidence>
<dbReference type="Pfam" id="PF00672">
    <property type="entry name" value="HAMP"/>
    <property type="match status" value="1"/>
</dbReference>
<dbReference type="eggNOG" id="COG2205">
    <property type="taxonomic scope" value="Bacteria"/>
</dbReference>
<evidence type="ECO:0000256" key="9">
    <source>
        <dbReference type="ARBA" id="ARBA00022692"/>
    </source>
</evidence>
<keyword evidence="13 16" id="KW-1133">Transmembrane helix</keyword>
<keyword evidence="9 16" id="KW-0812">Transmembrane</keyword>
<dbReference type="CDD" id="cd00082">
    <property type="entry name" value="HisKA"/>
    <property type="match status" value="1"/>
</dbReference>
<dbReference type="Gene3D" id="6.10.340.10">
    <property type="match status" value="1"/>
</dbReference>
<organism evidence="19 20">
    <name type="scientific">Candidatus Scalindua brodae</name>
    <dbReference type="NCBI Taxonomy" id="237368"/>
    <lineage>
        <taxon>Bacteria</taxon>
        <taxon>Pseudomonadati</taxon>
        <taxon>Planctomycetota</taxon>
        <taxon>Candidatus Brocadiia</taxon>
        <taxon>Candidatus Brocadiales</taxon>
        <taxon>Candidatus Scalinduaceae</taxon>
        <taxon>Candidatus Scalindua</taxon>
    </lineage>
</organism>